<evidence type="ECO:0000259" key="6">
    <source>
        <dbReference type="Pfam" id="PF00294"/>
    </source>
</evidence>
<organism evidence="7 8">
    <name type="scientific">Arthrobacter wenxiniae</name>
    <dbReference type="NCBI Taxonomy" id="2713570"/>
    <lineage>
        <taxon>Bacteria</taxon>
        <taxon>Bacillati</taxon>
        <taxon>Actinomycetota</taxon>
        <taxon>Actinomycetes</taxon>
        <taxon>Micrococcales</taxon>
        <taxon>Micrococcaceae</taxon>
        <taxon>Arthrobacter</taxon>
    </lineage>
</organism>
<evidence type="ECO:0000313" key="7">
    <source>
        <dbReference type="EMBL" id="NVM95866.1"/>
    </source>
</evidence>
<accession>A0A7Y7IJ86</accession>
<evidence type="ECO:0000256" key="2">
    <source>
        <dbReference type="ARBA" id="ARBA00022679"/>
    </source>
</evidence>
<proteinExistence type="inferred from homology"/>
<keyword evidence="8" id="KW-1185">Reference proteome</keyword>
<dbReference type="SUPFAM" id="SSF53613">
    <property type="entry name" value="Ribokinase-like"/>
    <property type="match status" value="1"/>
</dbReference>
<keyword evidence="2" id="KW-0808">Transferase</keyword>
<dbReference type="PANTHER" id="PTHR43085:SF1">
    <property type="entry name" value="PSEUDOURIDINE KINASE-RELATED"/>
    <property type="match status" value="1"/>
</dbReference>
<dbReference type="GO" id="GO:0005524">
    <property type="term" value="F:ATP binding"/>
    <property type="evidence" value="ECO:0007669"/>
    <property type="project" value="UniProtKB-KW"/>
</dbReference>
<dbReference type="PANTHER" id="PTHR43085">
    <property type="entry name" value="HEXOKINASE FAMILY MEMBER"/>
    <property type="match status" value="1"/>
</dbReference>
<dbReference type="PROSITE" id="PS00584">
    <property type="entry name" value="PFKB_KINASES_2"/>
    <property type="match status" value="1"/>
</dbReference>
<dbReference type="Proteomes" id="UP000543556">
    <property type="component" value="Unassembled WGS sequence"/>
</dbReference>
<comment type="caution">
    <text evidence="7">The sequence shown here is derived from an EMBL/GenBank/DDBJ whole genome shotgun (WGS) entry which is preliminary data.</text>
</comment>
<comment type="similarity">
    <text evidence="1">Belongs to the carbohydrate kinase PfkB family.</text>
</comment>
<dbReference type="AlphaFoldDB" id="A0A7Y7IJ86"/>
<dbReference type="InterPro" id="IPR050306">
    <property type="entry name" value="PfkB_Carbo_kinase"/>
</dbReference>
<keyword evidence="4 7" id="KW-0418">Kinase</keyword>
<evidence type="ECO:0000313" key="8">
    <source>
        <dbReference type="Proteomes" id="UP000543556"/>
    </source>
</evidence>
<dbReference type="InterPro" id="IPR029056">
    <property type="entry name" value="Ribokinase-like"/>
</dbReference>
<evidence type="ECO:0000256" key="4">
    <source>
        <dbReference type="ARBA" id="ARBA00022777"/>
    </source>
</evidence>
<reference evidence="7 8" key="1">
    <citation type="submission" date="2020-02" db="EMBL/GenBank/DDBJ databases">
        <title>Genome sequence of strain AETb3-4.</title>
        <authorList>
            <person name="Gao J."/>
            <person name="Zhang X."/>
        </authorList>
    </citation>
    <scope>NUCLEOTIDE SEQUENCE [LARGE SCALE GENOMIC DNA]</scope>
    <source>
        <strain evidence="7 8">AETb3-4</strain>
    </source>
</reference>
<dbReference type="Pfam" id="PF00294">
    <property type="entry name" value="PfkB"/>
    <property type="match status" value="1"/>
</dbReference>
<protein>
    <submittedName>
        <fullName evidence="7">Carbohydrate kinase</fullName>
    </submittedName>
</protein>
<dbReference type="InterPro" id="IPR011611">
    <property type="entry name" value="PfkB_dom"/>
</dbReference>
<dbReference type="GO" id="GO:0016301">
    <property type="term" value="F:kinase activity"/>
    <property type="evidence" value="ECO:0007669"/>
    <property type="project" value="UniProtKB-KW"/>
</dbReference>
<sequence>MVVGEALIDIVHTPHESTEHPGGSPANVAYGLARLGVSTTLLTAIARDPRGQMIHRHLADAGVRLMPESWSLAKTSTATATITPDGSASYVFDTTWQLAPTEDLPTPLLLHTGSIAAFLDPGASTLRALLGRLHGSCRISYDPNIRPSLLGSQAEARSVFEDTAALSDVVKLSREDAVWLYPAAGPHETITTILGLGAELVVVTDGAAGAILATREHRITVPAAPTCVVDTIGAGDSYTAALVAGLLDTRPGTLPPLALASLGQMAATAAAITVSRRGAQPPTAAELNLPENRASVPAVG</sequence>
<dbReference type="RefSeq" id="WP_176635593.1">
    <property type="nucleotide sequence ID" value="NZ_JAAMFM010000021.1"/>
</dbReference>
<dbReference type="CDD" id="cd01167">
    <property type="entry name" value="bac_FRK"/>
    <property type="match status" value="1"/>
</dbReference>
<dbReference type="Gene3D" id="3.40.1190.20">
    <property type="match status" value="1"/>
</dbReference>
<evidence type="ECO:0000256" key="5">
    <source>
        <dbReference type="ARBA" id="ARBA00022840"/>
    </source>
</evidence>
<dbReference type="InterPro" id="IPR002173">
    <property type="entry name" value="Carboh/pur_kinase_PfkB_CS"/>
</dbReference>
<keyword evidence="3" id="KW-0547">Nucleotide-binding</keyword>
<feature type="domain" description="Carbohydrate kinase PfkB" evidence="6">
    <location>
        <begin position="3"/>
        <end position="282"/>
    </location>
</feature>
<gene>
    <name evidence="7" type="ORF">G6034_13285</name>
</gene>
<evidence type="ECO:0000256" key="1">
    <source>
        <dbReference type="ARBA" id="ARBA00010688"/>
    </source>
</evidence>
<name>A0A7Y7IJ86_9MICC</name>
<dbReference type="EMBL" id="JAAMFM010000021">
    <property type="protein sequence ID" value="NVM95866.1"/>
    <property type="molecule type" value="Genomic_DNA"/>
</dbReference>
<evidence type="ECO:0000256" key="3">
    <source>
        <dbReference type="ARBA" id="ARBA00022741"/>
    </source>
</evidence>
<keyword evidence="5" id="KW-0067">ATP-binding</keyword>